<evidence type="ECO:0000256" key="6">
    <source>
        <dbReference type="ARBA" id="ARBA00012487"/>
    </source>
</evidence>
<dbReference type="EMBL" id="QOKT01000027">
    <property type="protein sequence ID" value="RCJ00558.1"/>
    <property type="molecule type" value="Genomic_DNA"/>
</dbReference>
<evidence type="ECO:0000313" key="30">
    <source>
        <dbReference type="Proteomes" id="UP001201240"/>
    </source>
</evidence>
<evidence type="ECO:0000256" key="8">
    <source>
        <dbReference type="ARBA" id="ARBA00022475"/>
    </source>
</evidence>
<evidence type="ECO:0000256" key="23">
    <source>
        <dbReference type="ARBA" id="ARBA00033406"/>
    </source>
</evidence>
<evidence type="ECO:0000256" key="15">
    <source>
        <dbReference type="ARBA" id="ARBA00023136"/>
    </source>
</evidence>
<comment type="pathway">
    <text evidence="4">Lipid metabolism.</text>
</comment>
<dbReference type="EMBL" id="JAJBIS010000001">
    <property type="protein sequence ID" value="MCF1349198.1"/>
    <property type="molecule type" value="Genomic_DNA"/>
</dbReference>
<keyword evidence="12 26" id="KW-0548">Nucleotidyltransferase</keyword>
<feature type="transmembrane region" description="Helical" evidence="24">
    <location>
        <begin position="289"/>
        <end position="313"/>
    </location>
</feature>
<evidence type="ECO:0000256" key="4">
    <source>
        <dbReference type="ARBA" id="ARBA00005189"/>
    </source>
</evidence>
<evidence type="ECO:0000256" key="3">
    <source>
        <dbReference type="ARBA" id="ARBA00005119"/>
    </source>
</evidence>
<keyword evidence="16" id="KW-0594">Phospholipid biosynthesis</keyword>
<evidence type="ECO:0000256" key="20">
    <source>
        <dbReference type="ARBA" id="ARBA00032253"/>
    </source>
</evidence>
<dbReference type="Proteomes" id="UP000253077">
    <property type="component" value="Unassembled WGS sequence"/>
</dbReference>
<keyword evidence="17" id="KW-1208">Phospholipid metabolism</keyword>
<sequence>MISVNKINEKTKTTFFKRFYSSIFIFLYLLIYFVLALLSDRNYSWTPLIDHLYIQQAIAIVLLVWLLPLVWIASYEMNKVIFDNHKITRITLTIIFNICVYAPTISYFIYQYEFLDVNYLMTINYHYMIKLFGTCLGCSYFVALVILFFLLAFLKKVNFKNCLYTILIFTFLIGFFIGLLYFTFIRSWITSLLLMLIVFLSDTFAYVGGVLFGKTKLAPKTSPNKTVEGLIFGLVIATIVIMLIIFGLSYVPIKPKNDMILKSQNVLYNIFGLDFSNSNKTNLTLHKQVLWWICTTVAFLFLSLISTIGDLVFSATKRNYDTKDYSNLIPGHGGLLDRIDSHSFVITIMFIFTLVITGSLQDENLFPSIQKVFVEISSSIV</sequence>
<evidence type="ECO:0000256" key="12">
    <source>
        <dbReference type="ARBA" id="ARBA00022695"/>
    </source>
</evidence>
<evidence type="ECO:0000313" key="28">
    <source>
        <dbReference type="Proteomes" id="UP000253077"/>
    </source>
</evidence>
<evidence type="ECO:0000256" key="18">
    <source>
        <dbReference type="ARBA" id="ARBA00029893"/>
    </source>
</evidence>
<dbReference type="Proteomes" id="UP001201240">
    <property type="component" value="Unassembled WGS sequence"/>
</dbReference>
<reference evidence="27 28" key="1">
    <citation type="submission" date="2018-07" db="EMBL/GenBank/DDBJ databases">
        <title>Ureaplasma urealyticum 1000 the multidrug-resistant clinical isolate obtained from scrapings of the urogenital tract of a woman with inflammatory diseases of the reproductive organs.</title>
        <authorList>
            <person name="Kolesnikova E.A."/>
            <person name="Alekseeva A.E."/>
            <person name="Brusnigina N.F."/>
            <person name="Makhova M.A."/>
        </authorList>
    </citation>
    <scope>NUCLEOTIDE SEQUENCE [LARGE SCALE GENOMIC DNA]</scope>
    <source>
        <strain evidence="27 28">1000</strain>
    </source>
</reference>
<keyword evidence="15 24" id="KW-0472">Membrane</keyword>
<dbReference type="Pfam" id="PF01148">
    <property type="entry name" value="CTP_transf_1"/>
    <property type="match status" value="1"/>
</dbReference>
<keyword evidence="11 24" id="KW-0812">Transmembrane</keyword>
<keyword evidence="14" id="KW-0443">Lipid metabolism</keyword>
<evidence type="ECO:0000256" key="14">
    <source>
        <dbReference type="ARBA" id="ARBA00023098"/>
    </source>
</evidence>
<feature type="transmembrane region" description="Helical" evidence="24">
    <location>
        <begin position="53"/>
        <end position="75"/>
    </location>
</feature>
<gene>
    <name evidence="27" type="ORF">DSQ42_02985</name>
    <name evidence="26" type="ORF">FJM05_02850</name>
    <name evidence="25" type="ORF">LH652_02750</name>
</gene>
<keyword evidence="9" id="KW-0444">Lipid biosynthesis</keyword>
<organism evidence="26 29">
    <name type="scientific">Ureaplasma urealyticum</name>
    <name type="common">Ureaplasma urealyticum biotype 2</name>
    <dbReference type="NCBI Taxonomy" id="2130"/>
    <lineage>
        <taxon>Bacteria</taxon>
        <taxon>Bacillati</taxon>
        <taxon>Mycoplasmatota</taxon>
        <taxon>Mycoplasmoidales</taxon>
        <taxon>Mycoplasmoidaceae</taxon>
        <taxon>Ureaplasma</taxon>
    </lineage>
</organism>
<feature type="transmembrane region" description="Helical" evidence="24">
    <location>
        <begin position="87"/>
        <end position="109"/>
    </location>
</feature>
<evidence type="ECO:0000313" key="27">
    <source>
        <dbReference type="EMBL" id="RCJ00558.1"/>
    </source>
</evidence>
<comment type="catalytic activity">
    <reaction evidence="1">
        <text>a 1,2-diacyl-sn-glycero-3-phosphate + CTP + H(+) = a CDP-1,2-diacyl-sn-glycerol + diphosphate</text>
        <dbReference type="Rhea" id="RHEA:16229"/>
        <dbReference type="ChEBI" id="CHEBI:15378"/>
        <dbReference type="ChEBI" id="CHEBI:33019"/>
        <dbReference type="ChEBI" id="CHEBI:37563"/>
        <dbReference type="ChEBI" id="CHEBI:58332"/>
        <dbReference type="ChEBI" id="CHEBI:58608"/>
        <dbReference type="EC" id="2.7.7.41"/>
    </reaction>
</comment>
<reference evidence="25 30" key="3">
    <citation type="submission" date="2021-10" db="EMBL/GenBank/DDBJ databases">
        <title>Sequencing the mobilome of antimicrobial resistant bacterial isolates spanning a range of GC content: The potential of a sustainable low cost, low infrastructure approach for surveillance with Oxford Nanopore sequencing.</title>
        <authorList>
            <person name="Sands K."/>
        </authorList>
    </citation>
    <scope>NUCLEOTIDE SEQUENCE [LARGE SCALE GENOMIC DNA]</scope>
    <source>
        <strain evidence="25 30">MIN-202</strain>
    </source>
</reference>
<protein>
    <recommendedName>
        <fullName evidence="7">Phosphatidate cytidylyltransferase</fullName>
        <ecNumber evidence="6">2.7.7.41</ecNumber>
    </recommendedName>
    <alternativeName>
        <fullName evidence="20">CDP-DAG synthase</fullName>
    </alternativeName>
    <alternativeName>
        <fullName evidence="22">CDP-DG synthase</fullName>
    </alternativeName>
    <alternativeName>
        <fullName evidence="18">CDP-diacylglycerol synthase</fullName>
    </alternativeName>
    <alternativeName>
        <fullName evidence="21">CDP-diglyceride pyrophosphorylase</fullName>
    </alternativeName>
    <alternativeName>
        <fullName evidence="23">CDP-diglyceride synthase</fullName>
    </alternativeName>
    <alternativeName>
        <fullName evidence="19">CTP:phosphatidate cytidylyltransferase</fullName>
    </alternativeName>
</protein>
<evidence type="ECO:0000256" key="17">
    <source>
        <dbReference type="ARBA" id="ARBA00023264"/>
    </source>
</evidence>
<comment type="subcellular location">
    <subcellularLocation>
        <location evidence="2">Cell membrane</location>
        <topology evidence="2">Multi-pass membrane protein</topology>
    </subcellularLocation>
</comment>
<keyword evidence="10" id="KW-0808">Transferase</keyword>
<accession>A0AAP9D7M9</accession>
<feature type="transmembrane region" description="Helical" evidence="24">
    <location>
        <begin position="20"/>
        <end position="38"/>
    </location>
</feature>
<feature type="transmembrane region" description="Helical" evidence="24">
    <location>
        <begin position="188"/>
        <end position="209"/>
    </location>
</feature>
<evidence type="ECO:0000256" key="2">
    <source>
        <dbReference type="ARBA" id="ARBA00004651"/>
    </source>
</evidence>
<evidence type="ECO:0000313" key="29">
    <source>
        <dbReference type="Proteomes" id="UP000318231"/>
    </source>
</evidence>
<keyword evidence="13 24" id="KW-1133">Transmembrane helix</keyword>
<keyword evidence="8" id="KW-1003">Cell membrane</keyword>
<evidence type="ECO:0000256" key="10">
    <source>
        <dbReference type="ARBA" id="ARBA00022679"/>
    </source>
</evidence>
<reference evidence="26 29" key="2">
    <citation type="submission" date="2019-07" db="EMBL/GenBank/DDBJ databases">
        <title>Comparative genomics of three clinical Ureaplasma species: analysis of their core genomes and virulence factors.</title>
        <authorList>
            <person name="Yang T."/>
            <person name="Zhang Y."/>
            <person name="Li X."/>
            <person name="Kong Y."/>
            <person name="Yu H."/>
            <person name="Ruan Z."/>
            <person name="Xie X."/>
            <person name="Zhang J."/>
        </authorList>
    </citation>
    <scope>NUCLEOTIDE SEQUENCE [LARGE SCALE GENOMIC DNA]</scope>
    <source>
        <strain evidence="26 29">132</strain>
    </source>
</reference>
<dbReference type="EC" id="2.7.7.41" evidence="6"/>
<dbReference type="AlphaFoldDB" id="A0AAP9D7M9"/>
<dbReference type="GO" id="GO:0005886">
    <property type="term" value="C:plasma membrane"/>
    <property type="evidence" value="ECO:0007669"/>
    <property type="project" value="UniProtKB-SubCell"/>
</dbReference>
<feature type="transmembrane region" description="Helical" evidence="24">
    <location>
        <begin position="129"/>
        <end position="154"/>
    </location>
</feature>
<name>A0AAP9D7M9_UREUR</name>
<evidence type="ECO:0000256" key="1">
    <source>
        <dbReference type="ARBA" id="ARBA00001698"/>
    </source>
</evidence>
<dbReference type="EMBL" id="CP041200">
    <property type="protein sequence ID" value="QDI65099.1"/>
    <property type="molecule type" value="Genomic_DNA"/>
</dbReference>
<dbReference type="GeneID" id="93849053"/>
<evidence type="ECO:0000256" key="16">
    <source>
        <dbReference type="ARBA" id="ARBA00023209"/>
    </source>
</evidence>
<feature type="transmembrane region" description="Helical" evidence="24">
    <location>
        <begin position="230"/>
        <end position="253"/>
    </location>
</feature>
<evidence type="ECO:0000313" key="25">
    <source>
        <dbReference type="EMBL" id="MCF1349198.1"/>
    </source>
</evidence>
<evidence type="ECO:0000256" key="9">
    <source>
        <dbReference type="ARBA" id="ARBA00022516"/>
    </source>
</evidence>
<evidence type="ECO:0000313" key="26">
    <source>
        <dbReference type="EMBL" id="QDI65099.1"/>
    </source>
</evidence>
<comment type="pathway">
    <text evidence="3">Phospholipid metabolism; CDP-diacylglycerol biosynthesis; CDP-diacylglycerol from sn-glycerol 3-phosphate: step 3/3.</text>
</comment>
<feature type="transmembrane region" description="Helical" evidence="24">
    <location>
        <begin position="161"/>
        <end position="182"/>
    </location>
</feature>
<evidence type="ECO:0000256" key="19">
    <source>
        <dbReference type="ARBA" id="ARBA00031825"/>
    </source>
</evidence>
<dbReference type="Proteomes" id="UP000318231">
    <property type="component" value="Chromosome"/>
</dbReference>
<comment type="similarity">
    <text evidence="5">Belongs to the CDS family.</text>
</comment>
<feature type="transmembrane region" description="Helical" evidence="24">
    <location>
        <begin position="344"/>
        <end position="361"/>
    </location>
</feature>
<evidence type="ECO:0000256" key="24">
    <source>
        <dbReference type="SAM" id="Phobius"/>
    </source>
</evidence>
<evidence type="ECO:0000256" key="7">
    <source>
        <dbReference type="ARBA" id="ARBA00019373"/>
    </source>
</evidence>
<dbReference type="PANTHER" id="PTHR46382:SF1">
    <property type="entry name" value="PHOSPHATIDATE CYTIDYLYLTRANSFERASE"/>
    <property type="match status" value="1"/>
</dbReference>
<dbReference type="RefSeq" id="WP_004026051.1">
    <property type="nucleotide sequence ID" value="NZ_CAMXZD010000004.1"/>
</dbReference>
<dbReference type="GO" id="GO:0016024">
    <property type="term" value="P:CDP-diacylglycerol biosynthetic process"/>
    <property type="evidence" value="ECO:0007669"/>
    <property type="project" value="TreeGrafter"/>
</dbReference>
<evidence type="ECO:0000256" key="11">
    <source>
        <dbReference type="ARBA" id="ARBA00022692"/>
    </source>
</evidence>
<evidence type="ECO:0000256" key="13">
    <source>
        <dbReference type="ARBA" id="ARBA00022989"/>
    </source>
</evidence>
<evidence type="ECO:0000256" key="5">
    <source>
        <dbReference type="ARBA" id="ARBA00010185"/>
    </source>
</evidence>
<evidence type="ECO:0000256" key="21">
    <source>
        <dbReference type="ARBA" id="ARBA00032396"/>
    </source>
</evidence>
<dbReference type="PANTHER" id="PTHR46382">
    <property type="entry name" value="PHOSPHATIDATE CYTIDYLYLTRANSFERASE"/>
    <property type="match status" value="1"/>
</dbReference>
<proteinExistence type="inferred from homology"/>
<dbReference type="GO" id="GO:0004605">
    <property type="term" value="F:phosphatidate cytidylyltransferase activity"/>
    <property type="evidence" value="ECO:0007669"/>
    <property type="project" value="UniProtKB-EC"/>
</dbReference>
<evidence type="ECO:0000256" key="22">
    <source>
        <dbReference type="ARBA" id="ARBA00032743"/>
    </source>
</evidence>